<dbReference type="AlphaFoldDB" id="A0A445CV21"/>
<name>A0A445CV21_ARAHY</name>
<accession>A0A445CV21</accession>
<gene>
    <name evidence="1" type="ORF">Ahy_A06g030046</name>
</gene>
<keyword evidence="2" id="KW-1185">Reference proteome</keyword>
<proteinExistence type="predicted"/>
<sequence length="103" mass="11479">MKAVNLLHNRARGSMWYLMSLELFSLGYRSGDISQAIYSSSNCLSAGTILILVEFLAYLKTQLFSGCLLDCGLQDIRFSGQPFTWQRCGIRRLPDSLAFAGGF</sequence>
<protein>
    <submittedName>
        <fullName evidence="1">Uncharacterized protein</fullName>
    </submittedName>
</protein>
<organism evidence="1 2">
    <name type="scientific">Arachis hypogaea</name>
    <name type="common">Peanut</name>
    <dbReference type="NCBI Taxonomy" id="3818"/>
    <lineage>
        <taxon>Eukaryota</taxon>
        <taxon>Viridiplantae</taxon>
        <taxon>Streptophyta</taxon>
        <taxon>Embryophyta</taxon>
        <taxon>Tracheophyta</taxon>
        <taxon>Spermatophyta</taxon>
        <taxon>Magnoliopsida</taxon>
        <taxon>eudicotyledons</taxon>
        <taxon>Gunneridae</taxon>
        <taxon>Pentapetalae</taxon>
        <taxon>rosids</taxon>
        <taxon>fabids</taxon>
        <taxon>Fabales</taxon>
        <taxon>Fabaceae</taxon>
        <taxon>Papilionoideae</taxon>
        <taxon>50 kb inversion clade</taxon>
        <taxon>dalbergioids sensu lato</taxon>
        <taxon>Dalbergieae</taxon>
        <taxon>Pterocarpus clade</taxon>
        <taxon>Arachis</taxon>
    </lineage>
</organism>
<dbReference type="EMBL" id="SDMP01000006">
    <property type="protein sequence ID" value="RYR54768.1"/>
    <property type="molecule type" value="Genomic_DNA"/>
</dbReference>
<dbReference type="Proteomes" id="UP000289738">
    <property type="component" value="Chromosome A06"/>
</dbReference>
<reference evidence="1 2" key="1">
    <citation type="submission" date="2019-01" db="EMBL/GenBank/DDBJ databases">
        <title>Sequencing of cultivated peanut Arachis hypogaea provides insights into genome evolution and oil improvement.</title>
        <authorList>
            <person name="Chen X."/>
        </authorList>
    </citation>
    <scope>NUCLEOTIDE SEQUENCE [LARGE SCALE GENOMIC DNA]</scope>
    <source>
        <strain evidence="2">cv. Fuhuasheng</strain>
        <tissue evidence="1">Leaves</tissue>
    </source>
</reference>
<evidence type="ECO:0000313" key="2">
    <source>
        <dbReference type="Proteomes" id="UP000289738"/>
    </source>
</evidence>
<evidence type="ECO:0000313" key="1">
    <source>
        <dbReference type="EMBL" id="RYR54768.1"/>
    </source>
</evidence>
<comment type="caution">
    <text evidence="1">The sequence shown here is derived from an EMBL/GenBank/DDBJ whole genome shotgun (WGS) entry which is preliminary data.</text>
</comment>